<dbReference type="EMBL" id="JACJHZ010000015">
    <property type="protein sequence ID" value="MBA9021319.1"/>
    <property type="molecule type" value="Genomic_DNA"/>
</dbReference>
<evidence type="ECO:0000313" key="9">
    <source>
        <dbReference type="Proteomes" id="UP000587524"/>
    </source>
</evidence>
<dbReference type="SUPFAM" id="SSF88659">
    <property type="entry name" value="Sigma3 and sigma4 domains of RNA polymerase sigma factors"/>
    <property type="match status" value="1"/>
</dbReference>
<keyword evidence="3" id="KW-0731">Sigma factor</keyword>
<dbReference type="Proteomes" id="UP000587524">
    <property type="component" value="Unassembled WGS sequence"/>
</dbReference>
<keyword evidence="9" id="KW-1185">Reference proteome</keyword>
<dbReference type="Gene3D" id="1.10.10.10">
    <property type="entry name" value="Winged helix-like DNA-binding domain superfamily/Winged helix DNA-binding domain"/>
    <property type="match status" value="1"/>
</dbReference>
<keyword evidence="5" id="KW-0804">Transcription</keyword>
<organism evidence="8 9">
    <name type="scientific">Aminobacter ciceronei</name>
    <dbReference type="NCBI Taxonomy" id="150723"/>
    <lineage>
        <taxon>Bacteria</taxon>
        <taxon>Pseudomonadati</taxon>
        <taxon>Pseudomonadota</taxon>
        <taxon>Alphaproteobacteria</taxon>
        <taxon>Hyphomicrobiales</taxon>
        <taxon>Phyllobacteriaceae</taxon>
        <taxon>Aminobacter</taxon>
    </lineage>
</organism>
<evidence type="ECO:0000313" key="8">
    <source>
        <dbReference type="EMBL" id="MBA9021319.1"/>
    </source>
</evidence>
<dbReference type="Pfam" id="PF08281">
    <property type="entry name" value="Sigma70_r4_2"/>
    <property type="match status" value="1"/>
</dbReference>
<dbReference type="Gene3D" id="1.10.1740.10">
    <property type="match status" value="1"/>
</dbReference>
<evidence type="ECO:0000256" key="2">
    <source>
        <dbReference type="ARBA" id="ARBA00023015"/>
    </source>
</evidence>
<dbReference type="SUPFAM" id="SSF88946">
    <property type="entry name" value="Sigma2 domain of RNA polymerase sigma factors"/>
    <property type="match status" value="1"/>
</dbReference>
<dbReference type="InterPro" id="IPR013249">
    <property type="entry name" value="RNA_pol_sigma70_r4_t2"/>
</dbReference>
<evidence type="ECO:0000256" key="4">
    <source>
        <dbReference type="ARBA" id="ARBA00023125"/>
    </source>
</evidence>
<dbReference type="InterPro" id="IPR039425">
    <property type="entry name" value="RNA_pol_sigma-70-like"/>
</dbReference>
<name>A0ABR6C8H7_9HYPH</name>
<dbReference type="InterPro" id="IPR014284">
    <property type="entry name" value="RNA_pol_sigma-70_dom"/>
</dbReference>
<evidence type="ECO:0000256" key="3">
    <source>
        <dbReference type="ARBA" id="ARBA00023082"/>
    </source>
</evidence>
<dbReference type="CDD" id="cd06171">
    <property type="entry name" value="Sigma70_r4"/>
    <property type="match status" value="1"/>
</dbReference>
<feature type="domain" description="RNA polymerase sigma factor 70 region 4 type 2" evidence="7">
    <location>
        <begin position="129"/>
        <end position="181"/>
    </location>
</feature>
<dbReference type="InterPro" id="IPR013324">
    <property type="entry name" value="RNA_pol_sigma_r3/r4-like"/>
</dbReference>
<protein>
    <submittedName>
        <fullName evidence="8">RNA polymerase sigma-70 factor (ECF subfamily)</fullName>
    </submittedName>
</protein>
<evidence type="ECO:0000256" key="5">
    <source>
        <dbReference type="ARBA" id="ARBA00023163"/>
    </source>
</evidence>
<dbReference type="InterPro" id="IPR013325">
    <property type="entry name" value="RNA_pol_sigma_r2"/>
</dbReference>
<keyword evidence="2" id="KW-0805">Transcription regulation</keyword>
<evidence type="ECO:0000256" key="1">
    <source>
        <dbReference type="ARBA" id="ARBA00010641"/>
    </source>
</evidence>
<gene>
    <name evidence="8" type="ORF">HNQ97_003325</name>
</gene>
<comment type="caution">
    <text evidence="8">The sequence shown here is derived from an EMBL/GenBank/DDBJ whole genome shotgun (WGS) entry which is preliminary data.</text>
</comment>
<accession>A0ABR6C8H7</accession>
<proteinExistence type="inferred from homology"/>
<dbReference type="InterPro" id="IPR036388">
    <property type="entry name" value="WH-like_DNA-bd_sf"/>
</dbReference>
<dbReference type="PANTHER" id="PTHR43133">
    <property type="entry name" value="RNA POLYMERASE ECF-TYPE SIGMA FACTO"/>
    <property type="match status" value="1"/>
</dbReference>
<comment type="similarity">
    <text evidence="1">Belongs to the sigma-70 factor family. ECF subfamily.</text>
</comment>
<dbReference type="InterPro" id="IPR007627">
    <property type="entry name" value="RNA_pol_sigma70_r2"/>
</dbReference>
<reference evidence="8 9" key="1">
    <citation type="submission" date="2020-08" db="EMBL/GenBank/DDBJ databases">
        <title>Genomic Encyclopedia of Type Strains, Phase IV (KMG-IV): sequencing the most valuable type-strain genomes for metagenomic binning, comparative biology and taxonomic classification.</title>
        <authorList>
            <person name="Goeker M."/>
        </authorList>
    </citation>
    <scope>NUCLEOTIDE SEQUENCE [LARGE SCALE GENOMIC DNA]</scope>
    <source>
        <strain evidence="8 9">DSM 17455</strain>
    </source>
</reference>
<keyword evidence="4" id="KW-0238">DNA-binding</keyword>
<dbReference type="RefSeq" id="WP_182574589.1">
    <property type="nucleotide sequence ID" value="NZ_JACJHY010000015.1"/>
</dbReference>
<dbReference type="NCBIfam" id="TIGR02937">
    <property type="entry name" value="sigma70-ECF"/>
    <property type="match status" value="1"/>
</dbReference>
<sequence length="186" mass="20751">MNQTTGNDRYLAELMRSAQDGDGNAYVVLLHTITPMLRKAVSRQLAFYQRQDVEDVVQDTLLSMHAARASYDPERPFLPWLWGIARNRAADAGRRHARRAAREMTVAEVPETFPDPGANISVDDYRDPEALRQAIDGLPLRQRTAMELLKLHEMSLKEAASVSSMSVGALKIAVHRAVATLRDVLG</sequence>
<dbReference type="Pfam" id="PF04542">
    <property type="entry name" value="Sigma70_r2"/>
    <property type="match status" value="1"/>
</dbReference>
<feature type="domain" description="RNA polymerase sigma-70 region 2" evidence="6">
    <location>
        <begin position="47"/>
        <end position="99"/>
    </location>
</feature>
<evidence type="ECO:0000259" key="6">
    <source>
        <dbReference type="Pfam" id="PF04542"/>
    </source>
</evidence>
<dbReference type="PANTHER" id="PTHR43133:SF58">
    <property type="entry name" value="ECF RNA POLYMERASE SIGMA FACTOR SIGD"/>
    <property type="match status" value="1"/>
</dbReference>
<evidence type="ECO:0000259" key="7">
    <source>
        <dbReference type="Pfam" id="PF08281"/>
    </source>
</evidence>